<feature type="compositionally biased region" description="Low complexity" evidence="1">
    <location>
        <begin position="245"/>
        <end position="266"/>
    </location>
</feature>
<evidence type="ECO:0000313" key="3">
    <source>
        <dbReference type="EMBL" id="CCK69599.1"/>
    </source>
</evidence>
<evidence type="ECO:0000259" key="2">
    <source>
        <dbReference type="Pfam" id="PF11976"/>
    </source>
</evidence>
<name>J7S510_HUIN7</name>
<dbReference type="EMBL" id="HE978316">
    <property type="protein sequence ID" value="CCK69599.1"/>
    <property type="molecule type" value="Genomic_DNA"/>
</dbReference>
<feature type="compositionally biased region" description="Acidic residues" evidence="1">
    <location>
        <begin position="1"/>
        <end position="10"/>
    </location>
</feature>
<dbReference type="eggNOG" id="ENOG502QS09">
    <property type="taxonomic scope" value="Eukaryota"/>
</dbReference>
<proteinExistence type="predicted"/>
<accession>J7S510</accession>
<protein>
    <recommendedName>
        <fullName evidence="2">Rad60/SUMO-like domain-containing protein</fullName>
    </recommendedName>
</protein>
<feature type="compositionally biased region" description="Low complexity" evidence="1">
    <location>
        <begin position="21"/>
        <end position="33"/>
    </location>
</feature>
<dbReference type="Gene3D" id="3.10.20.90">
    <property type="entry name" value="Phosphatidylinositol 3-kinase Catalytic Subunit, Chain A, domain 1"/>
    <property type="match status" value="1"/>
</dbReference>
<dbReference type="Proteomes" id="UP000006310">
    <property type="component" value="Chromosome 3"/>
</dbReference>
<keyword evidence="4" id="KW-1185">Reference proteome</keyword>
<dbReference type="GeneID" id="34525279"/>
<organism evidence="3 4">
    <name type="scientific">Huiozyma naganishii (strain ATCC MYA-139 / BCRC 22969 / CBS 8797 / KCTC 17520 / NBRC 10181 / NCYC 3082 / Yp74L-3)</name>
    <name type="common">Yeast</name>
    <name type="synonym">Kazachstania naganishii</name>
    <dbReference type="NCBI Taxonomy" id="1071383"/>
    <lineage>
        <taxon>Eukaryota</taxon>
        <taxon>Fungi</taxon>
        <taxon>Dikarya</taxon>
        <taxon>Ascomycota</taxon>
        <taxon>Saccharomycotina</taxon>
        <taxon>Saccharomycetes</taxon>
        <taxon>Saccharomycetales</taxon>
        <taxon>Saccharomycetaceae</taxon>
        <taxon>Huiozyma</taxon>
    </lineage>
</organism>
<dbReference type="SUPFAM" id="SSF54236">
    <property type="entry name" value="Ubiquitin-like"/>
    <property type="match status" value="1"/>
</dbReference>
<feature type="domain" description="Rad60/SUMO-like" evidence="2">
    <location>
        <begin position="274"/>
        <end position="343"/>
    </location>
</feature>
<evidence type="ECO:0000313" key="4">
    <source>
        <dbReference type="Proteomes" id="UP000006310"/>
    </source>
</evidence>
<dbReference type="Pfam" id="PF11976">
    <property type="entry name" value="Rad60-SLD"/>
    <property type="match status" value="1"/>
</dbReference>
<evidence type="ECO:0000256" key="1">
    <source>
        <dbReference type="SAM" id="MobiDB-lite"/>
    </source>
</evidence>
<dbReference type="KEGG" id="kng:KNAG_0C04980"/>
<dbReference type="AlphaFoldDB" id="J7S510"/>
<sequence>MVSSDSDDDFFNMAGSDAGEPVLAVAPVAPVVPKKTATETVPLELESSSSESSRRSSRRGSDRSVSTESGSDESPRRKRRKMGTDSSSSSSSDAESGPDDEEQFFQELLRARTQSVEPAETATTSTVPSPVYRVRFQSQLEGTLGKSVQVKVIGTRPLGTVLPSVLSALVRACRVPQVLQGGYTEGAVGMYRGGARVLPFMNCNSLGVVQEFENEVLEVDVVLRALNLETPASDVSGGQEATNGTEAAASVPVPVPAPATAASESPGNPAPALMKIALLSADNRRLYVKVHGGTPCSRLLEYYRMERGLPAGAPLQLRLDDEQVSPETHISELDLEDGDVLEIAE</sequence>
<dbReference type="OMA" id="NFMTCNS"/>
<reference evidence="4" key="2">
    <citation type="submission" date="2012-08" db="EMBL/GenBank/DDBJ databases">
        <title>Genome sequence of Kazachstania naganishii.</title>
        <authorList>
            <person name="Gordon J.L."/>
            <person name="Armisen D."/>
            <person name="Proux-Wera E."/>
            <person name="OhEigeartaigh S.S."/>
            <person name="Byrne K.P."/>
            <person name="Wolfe K.H."/>
        </authorList>
    </citation>
    <scope>NUCLEOTIDE SEQUENCE [LARGE SCALE GENOMIC DNA]</scope>
    <source>
        <strain evidence="4">ATCC MYA-139 / BCRC 22969 / CBS 8797 / CCRC 22969 / KCTC 17520 / NBRC 10181 / NCYC 3082</strain>
    </source>
</reference>
<dbReference type="CDD" id="cd17080">
    <property type="entry name" value="Ubl_SLD2_Esc2_like"/>
    <property type="match status" value="1"/>
</dbReference>
<dbReference type="HOGENOM" id="CLU_804269_0_0_1"/>
<dbReference type="OrthoDB" id="3365399at2759"/>
<feature type="region of interest" description="Disordered" evidence="1">
    <location>
        <begin position="232"/>
        <end position="267"/>
    </location>
</feature>
<gene>
    <name evidence="3" type="primary">KNAG0C04980</name>
    <name evidence="3" type="ordered locus">KNAG_0C04980</name>
</gene>
<reference evidence="3 4" key="1">
    <citation type="journal article" date="2011" name="Proc. Natl. Acad. Sci. U.S.A.">
        <title>Evolutionary erosion of yeast sex chromosomes by mating-type switching accidents.</title>
        <authorList>
            <person name="Gordon J.L."/>
            <person name="Armisen D."/>
            <person name="Proux-Wera E."/>
            <person name="Oheigeartaigh S.S."/>
            <person name="Byrne K.P."/>
            <person name="Wolfe K.H."/>
        </authorList>
    </citation>
    <scope>NUCLEOTIDE SEQUENCE [LARGE SCALE GENOMIC DNA]</scope>
    <source>
        <strain evidence="4">ATCC MYA-139 / BCRC 22969 / CBS 8797 / CCRC 22969 / KCTC 17520 / NBRC 10181 / NCYC 3082</strain>
    </source>
</reference>
<dbReference type="InterPro" id="IPR029071">
    <property type="entry name" value="Ubiquitin-like_domsf"/>
</dbReference>
<dbReference type="InterPro" id="IPR022617">
    <property type="entry name" value="Rad60/SUMO-like_dom"/>
</dbReference>
<feature type="region of interest" description="Disordered" evidence="1">
    <location>
        <begin position="1"/>
        <end position="101"/>
    </location>
</feature>
<dbReference type="RefSeq" id="XP_022463845.1">
    <property type="nucleotide sequence ID" value="XM_022607227.1"/>
</dbReference>